<evidence type="ECO:0000256" key="1">
    <source>
        <dbReference type="SAM" id="MobiDB-lite"/>
    </source>
</evidence>
<keyword evidence="3" id="KW-1185">Reference proteome</keyword>
<evidence type="ECO:0000313" key="3">
    <source>
        <dbReference type="Proteomes" id="UP001166585"/>
    </source>
</evidence>
<dbReference type="Proteomes" id="UP001166585">
    <property type="component" value="Unassembled WGS sequence"/>
</dbReference>
<organism evidence="2 3">
    <name type="scientific">Ancylobacter radicis</name>
    <dbReference type="NCBI Taxonomy" id="2836179"/>
    <lineage>
        <taxon>Bacteria</taxon>
        <taxon>Pseudomonadati</taxon>
        <taxon>Pseudomonadota</taxon>
        <taxon>Alphaproteobacteria</taxon>
        <taxon>Hyphomicrobiales</taxon>
        <taxon>Xanthobacteraceae</taxon>
        <taxon>Ancylobacter</taxon>
    </lineage>
</organism>
<reference evidence="2" key="1">
    <citation type="submission" date="2021-05" db="EMBL/GenBank/DDBJ databases">
        <authorList>
            <person name="Sun Q."/>
            <person name="Inoue M."/>
        </authorList>
    </citation>
    <scope>NUCLEOTIDE SEQUENCE</scope>
    <source>
        <strain evidence="2">VKM B-3255</strain>
    </source>
</reference>
<feature type="compositionally biased region" description="Basic and acidic residues" evidence="1">
    <location>
        <begin position="62"/>
        <end position="75"/>
    </location>
</feature>
<proteinExistence type="predicted"/>
<dbReference type="Pfam" id="PF09954">
    <property type="entry name" value="DUF2188"/>
    <property type="match status" value="1"/>
</dbReference>
<feature type="region of interest" description="Disordered" evidence="1">
    <location>
        <begin position="61"/>
        <end position="93"/>
    </location>
</feature>
<sequence length="93" mass="10310">MSHIRYEIVEHDGGWAYKLGDVFSETHPTHEGALNAARDAAARQSMPGETRPILYQDSAGQWHEETAQGMDRPETEVSDTAPGWAERELSGKS</sequence>
<dbReference type="RefSeq" id="WP_213754819.1">
    <property type="nucleotide sequence ID" value="NZ_JAHCQH010000015.1"/>
</dbReference>
<name>A0ABS5R5R5_9HYPH</name>
<comment type="caution">
    <text evidence="2">The sequence shown here is derived from an EMBL/GenBank/DDBJ whole genome shotgun (WGS) entry which is preliminary data.</text>
</comment>
<dbReference type="InterPro" id="IPR018691">
    <property type="entry name" value="DUF2188"/>
</dbReference>
<gene>
    <name evidence="2" type="ORF">KIP89_07745</name>
</gene>
<evidence type="ECO:0000313" key="2">
    <source>
        <dbReference type="EMBL" id="MBS9476996.1"/>
    </source>
</evidence>
<protein>
    <submittedName>
        <fullName evidence="2">DUF2188 domain-containing protein</fullName>
    </submittedName>
</protein>
<dbReference type="EMBL" id="JAHCQH010000015">
    <property type="protein sequence ID" value="MBS9476996.1"/>
    <property type="molecule type" value="Genomic_DNA"/>
</dbReference>
<accession>A0ABS5R5R5</accession>